<dbReference type="Pfam" id="PF01266">
    <property type="entry name" value="DAO"/>
    <property type="match status" value="1"/>
</dbReference>
<dbReference type="EMBL" id="LSBJ02000007">
    <property type="protein sequence ID" value="OAQ62450.1"/>
    <property type="molecule type" value="Genomic_DNA"/>
</dbReference>
<dbReference type="Gene3D" id="3.50.50.60">
    <property type="entry name" value="FAD/NAD(P)-binding domain"/>
    <property type="match status" value="1"/>
</dbReference>
<dbReference type="KEGG" id="pchm:VFPPC_06926"/>
<sequence length="473" mass="53920">MTVPKYSLPTGSTVIAIIGGGIAGCVQAICLAEEFPWLKILIFEKNKDILCGTSCMNPGRPTFGFHYRHLETATFCQDNTVNFTKFLERIGCRDIFARAPQKGIYVLMKDSVQILGESVDPVFSPHEIIPVFEQIKRHAIEKYQNDREFEKHFGRPDQICRQLQESEYESFLTPEVLKGVAACYETAERTFNTAGICSFLRGYVKKFKNITIHTGANVTYLERMEQSTRRNYRITWYDVREAEKRIDIAQLVTLACWENVGAFRRQLGKSDCEPTHNRLKMLAIVDINIEASLLQTIRPIFVASGPFCMISPQECNEQPDGHIRCRCACTLAIRTNIMTVPDNVPLPADYEEMLNRRISHEDRLNMAKPILEGAQQFFTCLKHARLADVRFGTVRVPYGGGNNMDLHDAASEHHKRNYPGCYRLGEGLYVNEAMKLIYSTYNAEKMVEWVRADILQGNGTKESIYCLPIDEIP</sequence>
<dbReference type="SUPFAM" id="SSF51905">
    <property type="entry name" value="FAD/NAD(P)-binding domain"/>
    <property type="match status" value="1"/>
</dbReference>
<reference evidence="2 3" key="1">
    <citation type="journal article" date="2016" name="PLoS Pathog.">
        <title>Biosynthesis of antibiotic leucinostatins in bio-control fungus Purpureocillium lilacinum and their inhibition on phytophthora revealed by genome mining.</title>
        <authorList>
            <person name="Wang G."/>
            <person name="Liu Z."/>
            <person name="Lin R."/>
            <person name="Li E."/>
            <person name="Mao Z."/>
            <person name="Ling J."/>
            <person name="Yang Y."/>
            <person name="Yin W.B."/>
            <person name="Xie B."/>
        </authorList>
    </citation>
    <scope>NUCLEOTIDE SEQUENCE [LARGE SCALE GENOMIC DNA]</scope>
    <source>
        <strain evidence="2">170</strain>
    </source>
</reference>
<accession>A0A179FAW5</accession>
<dbReference type="InterPro" id="IPR006076">
    <property type="entry name" value="FAD-dep_OxRdtase"/>
</dbReference>
<organism evidence="2 3">
    <name type="scientific">Pochonia chlamydosporia 170</name>
    <dbReference type="NCBI Taxonomy" id="1380566"/>
    <lineage>
        <taxon>Eukaryota</taxon>
        <taxon>Fungi</taxon>
        <taxon>Dikarya</taxon>
        <taxon>Ascomycota</taxon>
        <taxon>Pezizomycotina</taxon>
        <taxon>Sordariomycetes</taxon>
        <taxon>Hypocreomycetidae</taxon>
        <taxon>Hypocreales</taxon>
        <taxon>Clavicipitaceae</taxon>
        <taxon>Pochonia</taxon>
    </lineage>
</organism>
<evidence type="ECO:0000259" key="1">
    <source>
        <dbReference type="Pfam" id="PF01266"/>
    </source>
</evidence>
<evidence type="ECO:0000313" key="3">
    <source>
        <dbReference type="Proteomes" id="UP000078397"/>
    </source>
</evidence>
<keyword evidence="3" id="KW-1185">Reference proteome</keyword>
<gene>
    <name evidence="2" type="ORF">VFPPC_06926</name>
</gene>
<name>A0A179FAW5_METCM</name>
<dbReference type="PROSITE" id="PS51257">
    <property type="entry name" value="PROKAR_LIPOPROTEIN"/>
    <property type="match status" value="1"/>
</dbReference>
<proteinExistence type="predicted"/>
<comment type="caution">
    <text evidence="2">The sequence shown here is derived from an EMBL/GenBank/DDBJ whole genome shotgun (WGS) entry which is preliminary data.</text>
</comment>
<dbReference type="OrthoDB" id="4913900at2759"/>
<dbReference type="AlphaFoldDB" id="A0A179FAW5"/>
<protein>
    <submittedName>
        <fullName evidence="2">FAD dependent oxidoreductase domain-containing protein</fullName>
    </submittedName>
</protein>
<dbReference type="InterPro" id="IPR036188">
    <property type="entry name" value="FAD/NAD-bd_sf"/>
</dbReference>
<dbReference type="GeneID" id="28849868"/>
<dbReference type="STRING" id="1380566.A0A179FAW5"/>
<dbReference type="RefSeq" id="XP_018140154.1">
    <property type="nucleotide sequence ID" value="XM_018285874.1"/>
</dbReference>
<dbReference type="Proteomes" id="UP000078397">
    <property type="component" value="Unassembled WGS sequence"/>
</dbReference>
<evidence type="ECO:0000313" key="2">
    <source>
        <dbReference type="EMBL" id="OAQ62450.1"/>
    </source>
</evidence>
<feature type="domain" description="FAD dependent oxidoreductase" evidence="1">
    <location>
        <begin position="15"/>
        <end position="224"/>
    </location>
</feature>